<evidence type="ECO:0000313" key="3">
    <source>
        <dbReference type="Proteomes" id="UP001359485"/>
    </source>
</evidence>
<evidence type="ECO:0000256" key="1">
    <source>
        <dbReference type="SAM" id="MobiDB-lite"/>
    </source>
</evidence>
<keyword evidence="3" id="KW-1185">Reference proteome</keyword>
<sequence length="90" mass="10082">MEPMTELPAIASDPSPTESPIPDSFSEAKCGSGKVVRFRPKSLVRCRRTKHKEPNWDVKEEVPDGGPSPNTWFYTGWSLAEKKENIFSTS</sequence>
<dbReference type="EMBL" id="JAWJWF010000001">
    <property type="protein sequence ID" value="KAK6642080.1"/>
    <property type="molecule type" value="Genomic_DNA"/>
</dbReference>
<name>A0ABR1BJF0_POLSC</name>
<organism evidence="2 3">
    <name type="scientific">Polyplax serrata</name>
    <name type="common">Common mouse louse</name>
    <dbReference type="NCBI Taxonomy" id="468196"/>
    <lineage>
        <taxon>Eukaryota</taxon>
        <taxon>Metazoa</taxon>
        <taxon>Ecdysozoa</taxon>
        <taxon>Arthropoda</taxon>
        <taxon>Hexapoda</taxon>
        <taxon>Insecta</taxon>
        <taxon>Pterygota</taxon>
        <taxon>Neoptera</taxon>
        <taxon>Paraneoptera</taxon>
        <taxon>Psocodea</taxon>
        <taxon>Troctomorpha</taxon>
        <taxon>Phthiraptera</taxon>
        <taxon>Anoplura</taxon>
        <taxon>Polyplacidae</taxon>
        <taxon>Polyplax</taxon>
    </lineage>
</organism>
<evidence type="ECO:0000313" key="2">
    <source>
        <dbReference type="EMBL" id="KAK6642080.1"/>
    </source>
</evidence>
<comment type="caution">
    <text evidence="2">The sequence shown here is derived from an EMBL/GenBank/DDBJ whole genome shotgun (WGS) entry which is preliminary data.</text>
</comment>
<proteinExistence type="predicted"/>
<dbReference type="Proteomes" id="UP001359485">
    <property type="component" value="Unassembled WGS sequence"/>
</dbReference>
<feature type="region of interest" description="Disordered" evidence="1">
    <location>
        <begin position="1"/>
        <end position="26"/>
    </location>
</feature>
<gene>
    <name evidence="2" type="ORF">RUM44_013803</name>
</gene>
<accession>A0ABR1BJF0</accession>
<protein>
    <submittedName>
        <fullName evidence="2">Uncharacterized protein</fullName>
    </submittedName>
</protein>
<reference evidence="2 3" key="1">
    <citation type="submission" date="2023-09" db="EMBL/GenBank/DDBJ databases">
        <title>Genomes of two closely related lineages of the louse Polyplax serrata with different host specificities.</title>
        <authorList>
            <person name="Martinu J."/>
            <person name="Tarabai H."/>
            <person name="Stefka J."/>
            <person name="Hypsa V."/>
        </authorList>
    </citation>
    <scope>NUCLEOTIDE SEQUENCE [LARGE SCALE GENOMIC DNA]</scope>
    <source>
        <strain evidence="2">98ZLc_SE</strain>
    </source>
</reference>